<reference evidence="1 2" key="1">
    <citation type="journal article" date="2018" name="Elife">
        <title>Functional genomics of lipid metabolism in the oleaginous yeast Rhodosporidium toruloides.</title>
        <authorList>
            <person name="Coradetti S.T."/>
            <person name="Pinel D."/>
            <person name="Geiselman G."/>
            <person name="Ito M."/>
            <person name="Mondo S."/>
            <person name="Reilly M.C."/>
            <person name="Cheng Y.F."/>
            <person name="Bauer S."/>
            <person name="Grigoriev I."/>
            <person name="Gladden J.M."/>
            <person name="Simmons B.A."/>
            <person name="Brem R."/>
            <person name="Arkin A.P."/>
            <person name="Skerker J.M."/>
        </authorList>
    </citation>
    <scope>NUCLEOTIDE SEQUENCE [LARGE SCALE GENOMIC DNA]</scope>
    <source>
        <strain evidence="1 2">NBRC 0880</strain>
    </source>
</reference>
<protein>
    <submittedName>
        <fullName evidence="1">Uncharacterized protein</fullName>
    </submittedName>
</protein>
<evidence type="ECO:0000313" key="1">
    <source>
        <dbReference type="EMBL" id="PRQ69932.1"/>
    </source>
</evidence>
<organism evidence="1 2">
    <name type="scientific">Rhodotorula toruloides</name>
    <name type="common">Yeast</name>
    <name type="synonym">Rhodosporidium toruloides</name>
    <dbReference type="NCBI Taxonomy" id="5286"/>
    <lineage>
        <taxon>Eukaryota</taxon>
        <taxon>Fungi</taxon>
        <taxon>Dikarya</taxon>
        <taxon>Basidiomycota</taxon>
        <taxon>Pucciniomycotina</taxon>
        <taxon>Microbotryomycetes</taxon>
        <taxon>Sporidiobolales</taxon>
        <taxon>Sporidiobolaceae</taxon>
        <taxon>Rhodotorula</taxon>
    </lineage>
</organism>
<dbReference type="AlphaFoldDB" id="A0A2S9ZVZ9"/>
<sequence>MKAVAGSRQCCGGCCAAESGKGQRATAGGNFAEPEALWLSGAKSRREMWFCSTCTVLPCCQTRLLEECG</sequence>
<evidence type="ECO:0000313" key="2">
    <source>
        <dbReference type="Proteomes" id="UP000239560"/>
    </source>
</evidence>
<dbReference type="Proteomes" id="UP000239560">
    <property type="component" value="Unassembled WGS sequence"/>
</dbReference>
<accession>A0A2S9ZVZ9</accession>
<dbReference type="EMBL" id="LCTV02000017">
    <property type="protein sequence ID" value="PRQ69932.1"/>
    <property type="molecule type" value="Genomic_DNA"/>
</dbReference>
<comment type="caution">
    <text evidence="1">The sequence shown here is derived from an EMBL/GenBank/DDBJ whole genome shotgun (WGS) entry which is preliminary data.</text>
</comment>
<name>A0A2S9ZVZ9_RHOTO</name>
<proteinExistence type="predicted"/>
<gene>
    <name evidence="1" type="ORF">AAT19DRAFT_11585</name>
</gene>